<protein>
    <submittedName>
        <fullName evidence="2">Uncharacterized protein</fullName>
    </submittedName>
</protein>
<proteinExistence type="predicted"/>
<dbReference type="EnsemblMetazoa" id="XM_050643120.1">
    <property type="protein sequence ID" value="XP_050499077.1"/>
    <property type="gene ID" value="LOC126879826"/>
</dbReference>
<reference evidence="2" key="1">
    <citation type="submission" date="2025-05" db="UniProtKB">
        <authorList>
            <consortium name="EnsemblMetazoa"/>
        </authorList>
    </citation>
    <scope>IDENTIFICATION</scope>
</reference>
<organism evidence="2 3">
    <name type="scientific">Diabrotica virgifera virgifera</name>
    <name type="common">western corn rootworm</name>
    <dbReference type="NCBI Taxonomy" id="50390"/>
    <lineage>
        <taxon>Eukaryota</taxon>
        <taxon>Metazoa</taxon>
        <taxon>Ecdysozoa</taxon>
        <taxon>Arthropoda</taxon>
        <taxon>Hexapoda</taxon>
        <taxon>Insecta</taxon>
        <taxon>Pterygota</taxon>
        <taxon>Neoptera</taxon>
        <taxon>Endopterygota</taxon>
        <taxon>Coleoptera</taxon>
        <taxon>Polyphaga</taxon>
        <taxon>Cucujiformia</taxon>
        <taxon>Chrysomeloidea</taxon>
        <taxon>Chrysomelidae</taxon>
        <taxon>Galerucinae</taxon>
        <taxon>Diabroticina</taxon>
        <taxon>Diabroticites</taxon>
        <taxon>Diabrotica</taxon>
    </lineage>
</organism>
<feature type="chain" id="PRO_5046492935" evidence="1">
    <location>
        <begin position="20"/>
        <end position="140"/>
    </location>
</feature>
<keyword evidence="1" id="KW-0732">Signal</keyword>
<evidence type="ECO:0000313" key="2">
    <source>
        <dbReference type="EnsemblMetazoa" id="XP_050499077.1"/>
    </source>
</evidence>
<dbReference type="RefSeq" id="XP_050499077.1">
    <property type="nucleotide sequence ID" value="XM_050643120.1"/>
</dbReference>
<dbReference type="GeneID" id="126879826"/>
<accession>A0ABM5JMB2</accession>
<dbReference type="Proteomes" id="UP001652700">
    <property type="component" value="Unplaced"/>
</dbReference>
<name>A0ABM5JMB2_DIAVI</name>
<keyword evidence="3" id="KW-1185">Reference proteome</keyword>
<feature type="signal peptide" evidence="1">
    <location>
        <begin position="1"/>
        <end position="19"/>
    </location>
</feature>
<evidence type="ECO:0000256" key="1">
    <source>
        <dbReference type="SAM" id="SignalP"/>
    </source>
</evidence>
<sequence length="140" mass="15971">MKSILVVLFSLICLALVAGYPGEWISTYAPETPTPPTPASTSSGEDEVYIQDRKVPDPIYEINALKAFKEAKALHPNLVSPEFLETFSKLFNDSHPVEGGWKVIGNFQFPYYNPNVDYIFIELRMQPYIYPYTIRIFNSK</sequence>
<evidence type="ECO:0000313" key="3">
    <source>
        <dbReference type="Proteomes" id="UP001652700"/>
    </source>
</evidence>